<proteinExistence type="predicted"/>
<gene>
    <name evidence="1" type="ORF">K3G42_029897</name>
</gene>
<keyword evidence="2" id="KW-1185">Reference proteome</keyword>
<name>A0ACB8FTZ2_9SAUR</name>
<dbReference type="Proteomes" id="UP000827872">
    <property type="component" value="Linkage Group LG06"/>
</dbReference>
<dbReference type="EMBL" id="CM037619">
    <property type="protein sequence ID" value="KAH8008534.1"/>
    <property type="molecule type" value="Genomic_DNA"/>
</dbReference>
<evidence type="ECO:0000313" key="1">
    <source>
        <dbReference type="EMBL" id="KAH8008534.1"/>
    </source>
</evidence>
<sequence length="179" mass="21326">MPTRRVSDKSPEEEKSPAMGRKMEPLGPLYRWYIYALHGYFAEIMFTAAWNFVVHRDWRFLGVTSVWALFIYGTFGMILEQLYLLLRVRCNFLVRAAIYTLCIYVWEFCTGYILRCFNACPWNYSGFRYNFMGLITLEYCPIWFVASLLLERVVVYNALRLRLDEAWKPKQCPSELKDD</sequence>
<accession>A0ACB8FTZ2</accession>
<reference evidence="1" key="1">
    <citation type="submission" date="2021-08" db="EMBL/GenBank/DDBJ databases">
        <title>The first chromosome-level gecko genome reveals the dynamic sex chromosomes of Neotropical dwarf geckos (Sphaerodactylidae: Sphaerodactylus).</title>
        <authorList>
            <person name="Pinto B.J."/>
            <person name="Keating S.E."/>
            <person name="Gamble T."/>
        </authorList>
    </citation>
    <scope>NUCLEOTIDE SEQUENCE</scope>
    <source>
        <strain evidence="1">TG3544</strain>
    </source>
</reference>
<comment type="caution">
    <text evidence="1">The sequence shown here is derived from an EMBL/GenBank/DDBJ whole genome shotgun (WGS) entry which is preliminary data.</text>
</comment>
<organism evidence="1 2">
    <name type="scientific">Sphaerodactylus townsendi</name>
    <dbReference type="NCBI Taxonomy" id="933632"/>
    <lineage>
        <taxon>Eukaryota</taxon>
        <taxon>Metazoa</taxon>
        <taxon>Chordata</taxon>
        <taxon>Craniata</taxon>
        <taxon>Vertebrata</taxon>
        <taxon>Euteleostomi</taxon>
        <taxon>Lepidosauria</taxon>
        <taxon>Squamata</taxon>
        <taxon>Bifurcata</taxon>
        <taxon>Gekkota</taxon>
        <taxon>Sphaerodactylidae</taxon>
        <taxon>Sphaerodactylus</taxon>
    </lineage>
</organism>
<evidence type="ECO:0000313" key="2">
    <source>
        <dbReference type="Proteomes" id="UP000827872"/>
    </source>
</evidence>
<protein>
    <submittedName>
        <fullName evidence="1">Uncharacterized protein</fullName>
    </submittedName>
</protein>